<feature type="region of interest" description="Disordered" evidence="1">
    <location>
        <begin position="678"/>
        <end position="700"/>
    </location>
</feature>
<keyword evidence="3" id="KW-1185">Reference proteome</keyword>
<name>A0A835VPC1_CHLIN</name>
<protein>
    <submittedName>
        <fullName evidence="2">Uncharacterized protein</fullName>
    </submittedName>
</protein>
<comment type="caution">
    <text evidence="2">The sequence shown here is derived from an EMBL/GenBank/DDBJ whole genome shotgun (WGS) entry which is preliminary data.</text>
</comment>
<feature type="region of interest" description="Disordered" evidence="1">
    <location>
        <begin position="74"/>
        <end position="101"/>
    </location>
</feature>
<gene>
    <name evidence="2" type="ORF">HXX76_015775</name>
</gene>
<proteinExistence type="predicted"/>
<dbReference type="AlphaFoldDB" id="A0A835VPC1"/>
<evidence type="ECO:0000313" key="2">
    <source>
        <dbReference type="EMBL" id="KAG2422755.1"/>
    </source>
</evidence>
<evidence type="ECO:0000256" key="1">
    <source>
        <dbReference type="SAM" id="MobiDB-lite"/>
    </source>
</evidence>
<sequence>MLATTAASPAELLLPLTPAGTHNPAANTSGISGWQPLLRNVAELDEPRGGSAARVLAATAAFVRQLQAWAVASQASPGAAPAGPNNGRARNRHSRQLAAGVRSGTERAARHATVSAPSAAAPAGEVVAAALVERRLLEYVGGVAAELAAMEAAEDNPQGEFQSFPMLRRSVVAALAAAALLHRTVAAGTAAFAAESWSDRVDAEVTRLLAQLFSLHRRGAVHKQGVELLHVSKSGGTSFNDLAGLNGCRAPAEVRKDNGLLPPPWDDRPRWLALAEAKARFRPVLRDGASSSIVDWWSDVGPRNPATYAGDARRGPYCAARLAALWGQYGGMQYSANEFTLYGGQDSPRDTFTCPQLLNTIIVREPHDRLLSHLLFMIPELVQVAAGSTAAFQPGGGAAAAADWDAAAPFLFDNFLARSLLGEALFRCPVGALPPAAQRFFGPAAAAVQTAAAAGEAAGGGTAGAGSAASAAAAPGAPVESPEDVSSAWGRMTAAAALLLQQFDVVMALEDGQANRPHFSRGLGWPQPLDAVRRRVGSDASIQVDAVPLLPPDLELLLQRHGLDSRLYRQAQLFSQLDRVVWDTARQLEEAAAAAAAAAEAAPGCSGTKEHARRRAVVRRRRRVLRKEGVLRLRVGAGSTRPDGMPGLVQQLLAAAAAGSRVVPDSARQAVAAAAAATMPTTASGPTPAPPGSGAGSGPAAVRQLLRRWDVAWALEQLLAGRRSAPGAVPASAACGRMQPGGQAAMAAAVAPAAWGSLANTTCGWVGAKLWASAQ</sequence>
<organism evidence="2 3">
    <name type="scientific">Chlamydomonas incerta</name>
    <dbReference type="NCBI Taxonomy" id="51695"/>
    <lineage>
        <taxon>Eukaryota</taxon>
        <taxon>Viridiplantae</taxon>
        <taxon>Chlorophyta</taxon>
        <taxon>core chlorophytes</taxon>
        <taxon>Chlorophyceae</taxon>
        <taxon>CS clade</taxon>
        <taxon>Chlamydomonadales</taxon>
        <taxon>Chlamydomonadaceae</taxon>
        <taxon>Chlamydomonas</taxon>
    </lineage>
</organism>
<evidence type="ECO:0000313" key="3">
    <source>
        <dbReference type="Proteomes" id="UP000650467"/>
    </source>
</evidence>
<dbReference type="EMBL" id="JAEHOC010000094">
    <property type="protein sequence ID" value="KAG2422755.1"/>
    <property type="molecule type" value="Genomic_DNA"/>
</dbReference>
<dbReference type="OrthoDB" id="529546at2759"/>
<reference evidence="2" key="1">
    <citation type="journal article" date="2020" name="bioRxiv">
        <title>Comparative genomics of Chlamydomonas.</title>
        <authorList>
            <person name="Craig R.J."/>
            <person name="Hasan A.R."/>
            <person name="Ness R.W."/>
            <person name="Keightley P.D."/>
        </authorList>
    </citation>
    <scope>NUCLEOTIDE SEQUENCE</scope>
    <source>
        <strain evidence="2">SAG 7.73</strain>
    </source>
</reference>
<dbReference type="Proteomes" id="UP000650467">
    <property type="component" value="Unassembled WGS sequence"/>
</dbReference>
<accession>A0A835VPC1</accession>
<feature type="compositionally biased region" description="Low complexity" evidence="1">
    <location>
        <begin position="77"/>
        <end position="88"/>
    </location>
</feature>